<gene>
    <name evidence="3" type="ORF">F2Q69_00057243</name>
</gene>
<dbReference type="AlphaFoldDB" id="A0A8S9MZ83"/>
<evidence type="ECO:0000259" key="2">
    <source>
        <dbReference type="Pfam" id="PF09331"/>
    </source>
</evidence>
<organism evidence="3 4">
    <name type="scientific">Brassica cretica</name>
    <name type="common">Mustard</name>
    <dbReference type="NCBI Taxonomy" id="69181"/>
    <lineage>
        <taxon>Eukaryota</taxon>
        <taxon>Viridiplantae</taxon>
        <taxon>Streptophyta</taxon>
        <taxon>Embryophyta</taxon>
        <taxon>Tracheophyta</taxon>
        <taxon>Spermatophyta</taxon>
        <taxon>Magnoliopsida</taxon>
        <taxon>eudicotyledons</taxon>
        <taxon>Gunneridae</taxon>
        <taxon>Pentapetalae</taxon>
        <taxon>rosids</taxon>
        <taxon>malvids</taxon>
        <taxon>Brassicales</taxon>
        <taxon>Brassicaceae</taxon>
        <taxon>Brassiceae</taxon>
        <taxon>Brassica</taxon>
    </lineage>
</organism>
<comment type="caution">
    <text evidence="3">The sequence shown here is derived from an EMBL/GenBank/DDBJ whole genome shotgun (WGS) entry which is preliminary data.</text>
</comment>
<feature type="region of interest" description="Disordered" evidence="1">
    <location>
        <begin position="182"/>
        <end position="215"/>
    </location>
</feature>
<dbReference type="EMBL" id="QGKX02002183">
    <property type="protein sequence ID" value="KAF3486669.1"/>
    <property type="molecule type" value="Genomic_DNA"/>
</dbReference>
<feature type="region of interest" description="Disordered" evidence="1">
    <location>
        <begin position="288"/>
        <end position="328"/>
    </location>
</feature>
<dbReference type="Pfam" id="PF09331">
    <property type="entry name" value="DUF1985"/>
    <property type="match status" value="1"/>
</dbReference>
<reference evidence="3" key="1">
    <citation type="submission" date="2019-12" db="EMBL/GenBank/DDBJ databases">
        <title>Genome sequencing and annotation of Brassica cretica.</title>
        <authorList>
            <person name="Studholme D.J."/>
            <person name="Sarris P."/>
        </authorList>
    </citation>
    <scope>NUCLEOTIDE SEQUENCE</scope>
    <source>
        <strain evidence="3">PFS-109/04</strain>
        <tissue evidence="3">Leaf</tissue>
    </source>
</reference>
<dbReference type="Proteomes" id="UP000712600">
    <property type="component" value="Unassembled WGS sequence"/>
</dbReference>
<dbReference type="PANTHER" id="PTHR48449">
    <property type="entry name" value="DUF1985 DOMAIN-CONTAINING PROTEIN"/>
    <property type="match status" value="1"/>
</dbReference>
<evidence type="ECO:0000313" key="4">
    <source>
        <dbReference type="Proteomes" id="UP000712600"/>
    </source>
</evidence>
<feature type="compositionally biased region" description="Basic residues" evidence="1">
    <location>
        <begin position="186"/>
        <end position="199"/>
    </location>
</feature>
<accession>A0A8S9MZ83</accession>
<protein>
    <recommendedName>
        <fullName evidence="2">DUF1985 domain-containing protein</fullName>
    </recommendedName>
</protein>
<proteinExistence type="predicted"/>
<dbReference type="InterPro" id="IPR015410">
    <property type="entry name" value="DUF1985"/>
</dbReference>
<name>A0A8S9MZ83_BRACR</name>
<evidence type="ECO:0000313" key="3">
    <source>
        <dbReference type="EMBL" id="KAF3486669.1"/>
    </source>
</evidence>
<sequence length="601" mass="67595">MFRVKKKYEIWFLFAGRPIRMSLHEFAHVTGLNCKKIPSKYSKKRKKNPIKEKLYWGELFGSLKFCLGDLAIEMLKKRALVFMAAVPQIKEIVPQVEPVILIESDSESDSALSDSHAEEEAEQTDPQTVTPPAVVRYCINPNHVKVMDEEAKVDMTSIIEGTTHSPEDLLWDDEIEDENAFNMEKRNRKRRRPRRRKRPERPPPDSPESDASYVGDHTHIANLVASLVKPNIENAVASERHKLEVNLVKVIQAEIQKMQRVVMQGIIDVLRKPYSVFREDIFVGGQGVGDNPPAAKSTGPDPAQKFNSPSGETMGVLPNKSSVKDQPLPSFNPENVNLGDCITAHKILAVTDETLNQAPKNSTPHMSLATVDEEESYHEDEIDFLFSLIEIPSFSLGLSQDDARRESNIPPQITIQEACDTRKSKRTRTLPPIFNDYQCDPKIKAFRPEDTAAHNEDNIDEVYSSMRERAGHNKSFTVANDMTITTEDLAIIVMDVLMHYISLDRTRKRTLTSTPKIAFYDTNFPASLMQLYARLTKTAVKDRVNGIQQNPDSNDSAVMTVRLIQAHASNGLEGCKEVTVASLPGAAKHLAVLIYRDITPV</sequence>
<evidence type="ECO:0000256" key="1">
    <source>
        <dbReference type="SAM" id="MobiDB-lite"/>
    </source>
</evidence>
<dbReference type="PANTHER" id="PTHR48449:SF1">
    <property type="entry name" value="DUF1985 DOMAIN-CONTAINING PROTEIN"/>
    <property type="match status" value="1"/>
</dbReference>
<feature type="region of interest" description="Disordered" evidence="1">
    <location>
        <begin position="107"/>
        <end position="130"/>
    </location>
</feature>
<feature type="domain" description="DUF1985" evidence="2">
    <location>
        <begin position="3"/>
        <end position="77"/>
    </location>
</feature>